<dbReference type="PATRIC" id="fig|1217721.7.peg.2176"/>
<dbReference type="HOGENOM" id="CLU_2218911_0_0_6"/>
<gene>
    <name evidence="1" type="ORF">HY57_10520</name>
</gene>
<organism evidence="1 2">
    <name type="scientific">Dyella japonica A8</name>
    <dbReference type="NCBI Taxonomy" id="1217721"/>
    <lineage>
        <taxon>Bacteria</taxon>
        <taxon>Pseudomonadati</taxon>
        <taxon>Pseudomonadota</taxon>
        <taxon>Gammaproteobacteria</taxon>
        <taxon>Lysobacterales</taxon>
        <taxon>Rhodanobacteraceae</taxon>
        <taxon>Dyella</taxon>
    </lineage>
</organism>
<proteinExistence type="predicted"/>
<evidence type="ECO:0000313" key="1">
    <source>
        <dbReference type="EMBL" id="AIF47667.1"/>
    </source>
</evidence>
<accession>A0A075K1S5</accession>
<reference evidence="1 2" key="1">
    <citation type="submission" date="2014-07" db="EMBL/GenBank/DDBJ databases">
        <title>Complete Genome Sequence of Dyella japonica Strain A8 Isolated from Malaysian Tropical Soil.</title>
        <authorList>
            <person name="Hui R.K.H."/>
            <person name="Chen J.-W."/>
            <person name="Chan K.-G."/>
            <person name="Leung F.C.C."/>
        </authorList>
    </citation>
    <scope>NUCLEOTIDE SEQUENCE [LARGE SCALE GENOMIC DNA]</scope>
    <source>
        <strain evidence="1 2">A8</strain>
    </source>
</reference>
<evidence type="ECO:0000313" key="2">
    <source>
        <dbReference type="Proteomes" id="UP000027987"/>
    </source>
</evidence>
<dbReference type="AlphaFoldDB" id="A0A075K1S5"/>
<keyword evidence="2" id="KW-1185">Reference proteome</keyword>
<dbReference type="Proteomes" id="UP000027987">
    <property type="component" value="Chromosome"/>
</dbReference>
<dbReference type="RefSeq" id="WP_019465985.1">
    <property type="nucleotide sequence ID" value="NZ_ALOY01000167.1"/>
</dbReference>
<name>A0A075K1S5_9GAMM</name>
<sequence>MAVLVGIYLIQGDAVDIVRNGKTLWTGTWTLFRSPGMNRTAWEPLANGEVPTWFVSPGMAARAGEDEGVAFARELQGDDGLEPMSWEEVPAVAAPSLKRTCVGGWC</sequence>
<dbReference type="KEGG" id="dja:HY57_10520"/>
<dbReference type="EMBL" id="CP008884">
    <property type="protein sequence ID" value="AIF47667.1"/>
    <property type="molecule type" value="Genomic_DNA"/>
</dbReference>
<protein>
    <submittedName>
        <fullName evidence="1">Uncharacterized protein</fullName>
    </submittedName>
</protein>
<dbReference type="OrthoDB" id="5955119at2"/>